<accession>A0A2S9Y4R7</accession>
<dbReference type="Pfam" id="PF12706">
    <property type="entry name" value="Lactamase_B_2"/>
    <property type="match status" value="1"/>
</dbReference>
<dbReference type="GO" id="GO:0016787">
    <property type="term" value="F:hydrolase activity"/>
    <property type="evidence" value="ECO:0007669"/>
    <property type="project" value="UniProtKB-KW"/>
</dbReference>
<gene>
    <name evidence="2" type="ORF">ENSA5_28150</name>
</gene>
<protein>
    <submittedName>
        <fullName evidence="2">Metal-dependent hydrolase</fullName>
    </submittedName>
</protein>
<keyword evidence="2" id="KW-0378">Hydrolase</keyword>
<dbReference type="OrthoDB" id="9805728at2"/>
<evidence type="ECO:0000313" key="2">
    <source>
        <dbReference type="EMBL" id="PRQ00001.1"/>
    </source>
</evidence>
<dbReference type="PANTHER" id="PTHR15032:SF4">
    <property type="entry name" value="N-ACYL-PHOSPHATIDYLETHANOLAMINE-HYDROLYZING PHOSPHOLIPASE D"/>
    <property type="match status" value="1"/>
</dbReference>
<dbReference type="EMBL" id="PVNK01000138">
    <property type="protein sequence ID" value="PRQ00001.1"/>
    <property type="molecule type" value="Genomic_DNA"/>
</dbReference>
<name>A0A2S9Y4R7_9BACT</name>
<comment type="caution">
    <text evidence="2">The sequence shown here is derived from an EMBL/GenBank/DDBJ whole genome shotgun (WGS) entry which is preliminary data.</text>
</comment>
<dbReference type="InterPro" id="IPR001279">
    <property type="entry name" value="Metallo-B-lactamas"/>
</dbReference>
<sequence>MSAPAPKRLARRRRRRRIALVSLALTLGFGLVVLVQAWVPIGKAAQGARLERMKASPQWHGGEFENPQPLWNDAWGMVTEMFSASDYGRPAAAIPVVSGDAARFDQPPSTGLRVTWLGHSTLLVEIDGHRVLTDPIWGPRTAPLTWLGPERWYPPPIPLAELPTIDAVVISHDHYDHLDQPTIDRIKGWDTTFIAPLGVGAHLAYWGVPESQIVELDWWQQTRVGSLDIVCAPARHASGRQLFDQNATLWAGYAFVGPDHRVFFSGDTGLFPGMTEIGDKLGPFDLTMIEAGAYGQAWPDWHIGPEQAVRAHQMLRGQVMLPVHWGLFNLAYHGWTEPIERTLVAAEAAGVRVAAPRPGQSFEPEALGPGPVERWWPEVPWRSADEYPIVSTAVD</sequence>
<proteinExistence type="predicted"/>
<evidence type="ECO:0000259" key="1">
    <source>
        <dbReference type="Pfam" id="PF12706"/>
    </source>
</evidence>
<dbReference type="GO" id="GO:0005737">
    <property type="term" value="C:cytoplasm"/>
    <property type="evidence" value="ECO:0007669"/>
    <property type="project" value="TreeGrafter"/>
</dbReference>
<organism evidence="2 3">
    <name type="scientific">Enhygromyxa salina</name>
    <dbReference type="NCBI Taxonomy" id="215803"/>
    <lineage>
        <taxon>Bacteria</taxon>
        <taxon>Pseudomonadati</taxon>
        <taxon>Myxococcota</taxon>
        <taxon>Polyangia</taxon>
        <taxon>Nannocystales</taxon>
        <taxon>Nannocystaceae</taxon>
        <taxon>Enhygromyxa</taxon>
    </lineage>
</organism>
<dbReference type="SUPFAM" id="SSF56281">
    <property type="entry name" value="Metallo-hydrolase/oxidoreductase"/>
    <property type="match status" value="1"/>
</dbReference>
<dbReference type="AlphaFoldDB" id="A0A2S9Y4R7"/>
<dbReference type="RefSeq" id="WP_106392198.1">
    <property type="nucleotide sequence ID" value="NZ_PVNK01000138.1"/>
</dbReference>
<evidence type="ECO:0000313" key="3">
    <source>
        <dbReference type="Proteomes" id="UP000237968"/>
    </source>
</evidence>
<dbReference type="Gene3D" id="3.60.15.10">
    <property type="entry name" value="Ribonuclease Z/Hydroxyacylglutathione hydrolase-like"/>
    <property type="match status" value="1"/>
</dbReference>
<dbReference type="PANTHER" id="PTHR15032">
    <property type="entry name" value="N-ACYL-PHOSPHATIDYLETHANOLAMINE-HYDROLYZING PHOSPHOLIPASE D"/>
    <property type="match status" value="1"/>
</dbReference>
<feature type="domain" description="Metallo-beta-lactamase" evidence="1">
    <location>
        <begin position="129"/>
        <end position="325"/>
    </location>
</feature>
<dbReference type="Proteomes" id="UP000237968">
    <property type="component" value="Unassembled WGS sequence"/>
</dbReference>
<dbReference type="InterPro" id="IPR036866">
    <property type="entry name" value="RibonucZ/Hydroxyglut_hydro"/>
</dbReference>
<keyword evidence="3" id="KW-1185">Reference proteome</keyword>
<reference evidence="2 3" key="1">
    <citation type="submission" date="2018-03" db="EMBL/GenBank/DDBJ databases">
        <title>Draft Genome Sequences of the Obligatory Marine Myxobacteria Enhygromyxa salina SWB005.</title>
        <authorList>
            <person name="Poehlein A."/>
            <person name="Moghaddam J.A."/>
            <person name="Harms H."/>
            <person name="Alanjari M."/>
            <person name="Koenig G.M."/>
            <person name="Daniel R."/>
            <person name="Schaeberle T.F."/>
        </authorList>
    </citation>
    <scope>NUCLEOTIDE SEQUENCE [LARGE SCALE GENOMIC DNA]</scope>
    <source>
        <strain evidence="2 3">SWB005</strain>
    </source>
</reference>